<keyword evidence="8 15" id="KW-0547">Nucleotide-binding</keyword>
<accession>V5HMZ2</accession>
<evidence type="ECO:0000256" key="8">
    <source>
        <dbReference type="ARBA" id="ARBA00022741"/>
    </source>
</evidence>
<dbReference type="GO" id="GO:0042594">
    <property type="term" value="P:response to starvation"/>
    <property type="evidence" value="ECO:0007669"/>
    <property type="project" value="TreeGrafter"/>
</dbReference>
<dbReference type="Pfam" id="PF00069">
    <property type="entry name" value="Pkinase"/>
    <property type="match status" value="1"/>
</dbReference>
<sequence>VSDVMAQLYDHKLPEYVFTEKLGQGTYATVFKAYHKTGARRVVAIKCISKSSLTKSATENLLTEIAILKKIKNEHIVELIDFQWNQHFIYLIMEYCSGGDLHRYIRANKRLRESIVRKFLQQLAKALQVLQEHNIAHMDLKPQNILLSSVRTPLLKLADFGFAQYLRAGDFASSLRGSPLYMAPEMLLSDHYDNKVDLWSVGIIMYECLFGSAPYSSPTFEEVAAKIRTNEPIKLPEGMAISDSCADLLLRLLERDPDRRINFEEFFTHPFVDLEHLPTPESFDKGVNLIQRAVAKDSEGSLREALHLYCMGLQYLLPVLQTETDLEKWKSLQAKVSEYLQRAEVLKSALKSKEALFIEDIQHGGANEFEDLCDRYPPLQTALLLVNAAKKLAVSNRLQDALRTYQDALDIAIPFTSNCRPEEREVLRTEAKKWLDAAELVKSYMTMQTLGVERTAPIRSESTCVLQ</sequence>
<dbReference type="SMART" id="SM00220">
    <property type="entry name" value="S_TKc"/>
    <property type="match status" value="1"/>
</dbReference>
<reference evidence="18" key="1">
    <citation type="journal article" date="2015" name="Sci. Rep.">
        <title>Tissue- and time-dependent transcription in Ixodes ricinus salivary glands and midguts when blood feeding on the vertebrate host.</title>
        <authorList>
            <person name="Kotsyfakis M."/>
            <person name="Schwarz A."/>
            <person name="Erhart J."/>
            <person name="Ribeiro J.M."/>
        </authorList>
    </citation>
    <scope>NUCLEOTIDE SEQUENCE</scope>
    <source>
        <tissue evidence="18">Salivary gland and midgut</tissue>
    </source>
</reference>
<dbReference type="GO" id="GO:0010506">
    <property type="term" value="P:regulation of autophagy"/>
    <property type="evidence" value="ECO:0007669"/>
    <property type="project" value="InterPro"/>
</dbReference>
<evidence type="ECO:0000256" key="16">
    <source>
        <dbReference type="RuleBase" id="RU000304"/>
    </source>
</evidence>
<dbReference type="InterPro" id="IPR011009">
    <property type="entry name" value="Kinase-like_dom_sf"/>
</dbReference>
<keyword evidence="9 18" id="KW-0418">Kinase</keyword>
<protein>
    <recommendedName>
        <fullName evidence="3">Serine/threonine-protein kinase ULK3</fullName>
        <ecNumber evidence="2">2.7.11.1</ecNumber>
    </recommendedName>
    <alternativeName>
        <fullName evidence="12">Unc-51-like kinase 3</fullName>
    </alternativeName>
</protein>
<dbReference type="AlphaFoldDB" id="V5HMZ2"/>
<evidence type="ECO:0000256" key="12">
    <source>
        <dbReference type="ARBA" id="ARBA00032242"/>
    </source>
</evidence>
<dbReference type="GO" id="GO:0005524">
    <property type="term" value="F:ATP binding"/>
    <property type="evidence" value="ECO:0007669"/>
    <property type="project" value="UniProtKB-UniRule"/>
</dbReference>
<evidence type="ECO:0000313" key="18">
    <source>
        <dbReference type="EMBL" id="JAB75033.1"/>
    </source>
</evidence>
<dbReference type="Gene3D" id="3.30.200.20">
    <property type="entry name" value="Phosphorylase Kinase, domain 1"/>
    <property type="match status" value="1"/>
</dbReference>
<dbReference type="InterPro" id="IPR045269">
    <property type="entry name" value="Atg1-like"/>
</dbReference>
<feature type="domain" description="Protein kinase" evidence="17">
    <location>
        <begin position="16"/>
        <end position="272"/>
    </location>
</feature>
<dbReference type="CDD" id="cd14121">
    <property type="entry name" value="STKc_ULK3"/>
    <property type="match status" value="1"/>
</dbReference>
<evidence type="ECO:0000256" key="3">
    <source>
        <dbReference type="ARBA" id="ARBA00021644"/>
    </source>
</evidence>
<dbReference type="GO" id="GO:0000045">
    <property type="term" value="P:autophagosome assembly"/>
    <property type="evidence" value="ECO:0007669"/>
    <property type="project" value="TreeGrafter"/>
</dbReference>
<evidence type="ECO:0000256" key="11">
    <source>
        <dbReference type="ARBA" id="ARBA00023006"/>
    </source>
</evidence>
<dbReference type="InterPro" id="IPR036181">
    <property type="entry name" value="MIT_dom_sf"/>
</dbReference>
<evidence type="ECO:0000256" key="4">
    <source>
        <dbReference type="ARBA" id="ARBA00022490"/>
    </source>
</evidence>
<dbReference type="Gene3D" id="1.10.510.10">
    <property type="entry name" value="Transferase(Phosphotransferase) domain 1"/>
    <property type="match status" value="1"/>
</dbReference>
<dbReference type="Pfam" id="PF04212">
    <property type="entry name" value="MIT"/>
    <property type="match status" value="1"/>
</dbReference>
<evidence type="ECO:0000256" key="9">
    <source>
        <dbReference type="ARBA" id="ARBA00022777"/>
    </source>
</evidence>
<dbReference type="Gene3D" id="1.20.58.80">
    <property type="entry name" value="Phosphotransferase system, lactose/cellobiose-type IIA subunit"/>
    <property type="match status" value="2"/>
</dbReference>
<comment type="catalytic activity">
    <reaction evidence="14">
        <text>L-seryl-[protein] + ATP = O-phospho-L-seryl-[protein] + ADP + H(+)</text>
        <dbReference type="Rhea" id="RHEA:17989"/>
        <dbReference type="Rhea" id="RHEA-COMP:9863"/>
        <dbReference type="Rhea" id="RHEA-COMP:11604"/>
        <dbReference type="ChEBI" id="CHEBI:15378"/>
        <dbReference type="ChEBI" id="CHEBI:29999"/>
        <dbReference type="ChEBI" id="CHEBI:30616"/>
        <dbReference type="ChEBI" id="CHEBI:83421"/>
        <dbReference type="ChEBI" id="CHEBI:456216"/>
        <dbReference type="EC" id="2.7.11.1"/>
    </reaction>
</comment>
<dbReference type="GO" id="GO:0034045">
    <property type="term" value="C:phagophore assembly site membrane"/>
    <property type="evidence" value="ECO:0007669"/>
    <property type="project" value="TreeGrafter"/>
</dbReference>
<keyword evidence="4" id="KW-0963">Cytoplasm</keyword>
<evidence type="ECO:0000256" key="14">
    <source>
        <dbReference type="ARBA" id="ARBA00048679"/>
    </source>
</evidence>
<name>V5HMZ2_IXORI</name>
<dbReference type="GO" id="GO:0004674">
    <property type="term" value="F:protein serine/threonine kinase activity"/>
    <property type="evidence" value="ECO:0007669"/>
    <property type="project" value="UniProtKB-KW"/>
</dbReference>
<dbReference type="InterPro" id="IPR000719">
    <property type="entry name" value="Prot_kinase_dom"/>
</dbReference>
<comment type="catalytic activity">
    <reaction evidence="13">
        <text>L-threonyl-[protein] + ATP = O-phospho-L-threonyl-[protein] + ADP + H(+)</text>
        <dbReference type="Rhea" id="RHEA:46608"/>
        <dbReference type="Rhea" id="RHEA-COMP:11060"/>
        <dbReference type="Rhea" id="RHEA-COMP:11605"/>
        <dbReference type="ChEBI" id="CHEBI:15378"/>
        <dbReference type="ChEBI" id="CHEBI:30013"/>
        <dbReference type="ChEBI" id="CHEBI:30616"/>
        <dbReference type="ChEBI" id="CHEBI:61977"/>
        <dbReference type="ChEBI" id="CHEBI:456216"/>
        <dbReference type="EC" id="2.7.11.1"/>
    </reaction>
</comment>
<dbReference type="PROSITE" id="PS50011">
    <property type="entry name" value="PROTEIN_KINASE_DOM"/>
    <property type="match status" value="1"/>
</dbReference>
<dbReference type="SUPFAM" id="SSF116846">
    <property type="entry name" value="MIT domain"/>
    <property type="match status" value="2"/>
</dbReference>
<keyword evidence="10 15" id="KW-0067">ATP-binding</keyword>
<dbReference type="PANTHER" id="PTHR24348:SF65">
    <property type="entry name" value="SERINE_THREONINE-PROTEIN KINASE ULK3"/>
    <property type="match status" value="1"/>
</dbReference>
<dbReference type="FunFam" id="3.30.200.20:FF:000042">
    <property type="entry name" value="Aurora kinase A"/>
    <property type="match status" value="1"/>
</dbReference>
<dbReference type="GO" id="GO:0061709">
    <property type="term" value="P:reticulophagy"/>
    <property type="evidence" value="ECO:0007669"/>
    <property type="project" value="TreeGrafter"/>
</dbReference>
<organism evidence="18">
    <name type="scientific">Ixodes ricinus</name>
    <name type="common">Common tick</name>
    <name type="synonym">Acarus ricinus</name>
    <dbReference type="NCBI Taxonomy" id="34613"/>
    <lineage>
        <taxon>Eukaryota</taxon>
        <taxon>Metazoa</taxon>
        <taxon>Ecdysozoa</taxon>
        <taxon>Arthropoda</taxon>
        <taxon>Chelicerata</taxon>
        <taxon>Arachnida</taxon>
        <taxon>Acari</taxon>
        <taxon>Parasitiformes</taxon>
        <taxon>Ixodida</taxon>
        <taxon>Ixodoidea</taxon>
        <taxon>Ixodidae</taxon>
        <taxon>Ixodinae</taxon>
        <taxon>Ixodes</taxon>
    </lineage>
</organism>
<evidence type="ECO:0000256" key="5">
    <source>
        <dbReference type="ARBA" id="ARBA00022527"/>
    </source>
</evidence>
<comment type="subcellular location">
    <subcellularLocation>
        <location evidence="1">Cytoplasm</location>
    </subcellularLocation>
</comment>
<evidence type="ECO:0000256" key="1">
    <source>
        <dbReference type="ARBA" id="ARBA00004496"/>
    </source>
</evidence>
<dbReference type="EMBL" id="GANP01009435">
    <property type="protein sequence ID" value="JAB75033.1"/>
    <property type="molecule type" value="mRNA"/>
</dbReference>
<dbReference type="SUPFAM" id="SSF56112">
    <property type="entry name" value="Protein kinase-like (PK-like)"/>
    <property type="match status" value="1"/>
</dbReference>
<keyword evidence="5 16" id="KW-0723">Serine/threonine-protein kinase</keyword>
<comment type="similarity">
    <text evidence="16">Belongs to the protein kinase superfamily.</text>
</comment>
<feature type="non-terminal residue" evidence="18">
    <location>
        <position position="1"/>
    </location>
</feature>
<evidence type="ECO:0000256" key="2">
    <source>
        <dbReference type="ARBA" id="ARBA00012513"/>
    </source>
</evidence>
<keyword evidence="11" id="KW-0072">Autophagy</keyword>
<evidence type="ECO:0000256" key="10">
    <source>
        <dbReference type="ARBA" id="ARBA00022840"/>
    </source>
</evidence>
<evidence type="ECO:0000256" key="6">
    <source>
        <dbReference type="ARBA" id="ARBA00022679"/>
    </source>
</evidence>
<dbReference type="PANTHER" id="PTHR24348">
    <property type="entry name" value="SERINE/THREONINE-PROTEIN KINASE UNC-51-RELATED"/>
    <property type="match status" value="1"/>
</dbReference>
<dbReference type="InterPro" id="IPR017441">
    <property type="entry name" value="Protein_kinase_ATP_BS"/>
</dbReference>
<dbReference type="InterPro" id="IPR008271">
    <property type="entry name" value="Ser/Thr_kinase_AS"/>
</dbReference>
<dbReference type="EC" id="2.7.11.1" evidence="2"/>
<evidence type="ECO:0000256" key="13">
    <source>
        <dbReference type="ARBA" id="ARBA00047899"/>
    </source>
</evidence>
<dbReference type="GO" id="GO:0005776">
    <property type="term" value="C:autophagosome"/>
    <property type="evidence" value="ECO:0007669"/>
    <property type="project" value="TreeGrafter"/>
</dbReference>
<evidence type="ECO:0000256" key="15">
    <source>
        <dbReference type="PROSITE-ProRule" id="PRU10141"/>
    </source>
</evidence>
<proteinExistence type="evidence at transcript level"/>
<dbReference type="GO" id="GO:0034727">
    <property type="term" value="P:piecemeal microautophagy of the nucleus"/>
    <property type="evidence" value="ECO:0007669"/>
    <property type="project" value="TreeGrafter"/>
</dbReference>
<feature type="binding site" evidence="15">
    <location>
        <position position="46"/>
    </location>
    <ligand>
        <name>ATP</name>
        <dbReference type="ChEBI" id="CHEBI:30616"/>
    </ligand>
</feature>
<dbReference type="GO" id="GO:0005829">
    <property type="term" value="C:cytosol"/>
    <property type="evidence" value="ECO:0007669"/>
    <property type="project" value="TreeGrafter"/>
</dbReference>
<dbReference type="SMART" id="SM00745">
    <property type="entry name" value="MIT"/>
    <property type="match status" value="2"/>
</dbReference>
<evidence type="ECO:0000259" key="17">
    <source>
        <dbReference type="PROSITE" id="PS50011"/>
    </source>
</evidence>
<evidence type="ECO:0000256" key="7">
    <source>
        <dbReference type="ARBA" id="ARBA00022737"/>
    </source>
</evidence>
<keyword evidence="6" id="KW-0808">Transferase</keyword>
<dbReference type="GO" id="GO:0000422">
    <property type="term" value="P:autophagy of mitochondrion"/>
    <property type="evidence" value="ECO:0007669"/>
    <property type="project" value="TreeGrafter"/>
</dbReference>
<keyword evidence="7" id="KW-0677">Repeat</keyword>
<dbReference type="PROSITE" id="PS00108">
    <property type="entry name" value="PROTEIN_KINASE_ST"/>
    <property type="match status" value="1"/>
</dbReference>
<dbReference type="PROSITE" id="PS00107">
    <property type="entry name" value="PROTEIN_KINASE_ATP"/>
    <property type="match status" value="1"/>
</dbReference>
<dbReference type="InterPro" id="IPR007330">
    <property type="entry name" value="MIT_dom"/>
</dbReference>
<dbReference type="FunFam" id="1.10.510.10:FF:000241">
    <property type="entry name" value="Putative serine/threonine-protein kinase ULK3"/>
    <property type="match status" value="1"/>
</dbReference>